<accession>A0A5B9RW08</accession>
<reference evidence="6" key="1">
    <citation type="submission" date="2019-07" db="EMBL/GenBank/DDBJ databases">
        <title>Bartonella kosoyii sp. nov. and Bartonella krasnovii sp. nov., two novel members of the Bartonella elizabethae complex sensu lato, isolated from black rats and wild desert rodent-fleas.</title>
        <authorList>
            <person name="Gutierrez R."/>
            <person name="Shalit T."/>
            <person name="Markus B."/>
            <person name="Yuan C."/>
            <person name="Nachum-Biala Y."/>
            <person name="Elad D."/>
            <person name="Harrus S."/>
        </authorList>
    </citation>
    <scope>NUCLEOTIDE SEQUENCE [LARGE SCALE GENOMIC DNA]</scope>
    <source>
        <strain evidence="6">OE 1-1</strain>
        <plasmid evidence="6">poe11-1</plasmid>
    </source>
</reference>
<dbReference type="CDD" id="cd00267">
    <property type="entry name" value="ABC_ATPase"/>
    <property type="match status" value="1"/>
</dbReference>
<organism evidence="5 6">
    <name type="scientific">Bartonella krasnovii</name>
    <dbReference type="NCBI Taxonomy" id="2267275"/>
    <lineage>
        <taxon>Bacteria</taxon>
        <taxon>Pseudomonadati</taxon>
        <taxon>Pseudomonadota</taxon>
        <taxon>Alphaproteobacteria</taxon>
        <taxon>Hyphomicrobiales</taxon>
        <taxon>Bartonellaceae</taxon>
        <taxon>Bartonella</taxon>
    </lineage>
</organism>
<dbReference type="RefSeq" id="WP_151030323.1">
    <property type="nucleotide sequence ID" value="NZ_CP042965.1"/>
</dbReference>
<dbReference type="Pfam" id="PF03135">
    <property type="entry name" value="CagE_TrbE_VirB"/>
    <property type="match status" value="1"/>
</dbReference>
<sequence length="834" mass="94550">MLKLKPFRSTIAGLPDLLNFAALIDDGIILGKDGSLLAGFFIRGDDPMSATDIERNYITGLVNTYLSRFHSGWAIWVDAIRIESPSYSDPELSHFPDPITALIDAERRFYFKQSEVHYETEYALLMQYLPPTRKSSKLGEIVYEDDTVESTTPAERLLDEFKKKIDDFYIGIGDLLKMQRMKTITIKNGDEVYDSDQLVNYLHYAINGEAIALRIPDCPMYLDSWLGYTDLWPGDIPRLGDKFISCISIDGFPTASYPGILDILDGFPLHYRWSSRFIFMDQHEAVAALNKYRLKWQQKVRGFFSQVFKTNKGTINTDALLMAQQAETAMNEARSGIVAYGYYSPTIVLMHEDREVLAENARLIKREIEHKGFAARIETVNTMEAWLGTIAGQTYPNIRRPLINTQNLADMLPLSSVWPGLQINPCPLYPDNSPALSQVVTTGATPFRVNLHVDDVGHTLVFGPTGAGKSTLLAFLLAQARRYWSRATDKDGKHLPANITAFDKGRSLYALCYAIDGRHYDIGDSDSAVGALMPLADIDTEADNLWAQEWIAVCYELQTGQAPSPQQKMEIHRAMKQMSKTPKNMRSLSNFVTTIQNQEIRDALAHYTISGAMGHLLDGQEQFEDHNDFIVYEIDELMKLGDKNGLPVLLYLFRRFERSLKGQPSILSLDEAWIMLGHPVFREKIREWLKELRKKNCLVIMATQSLSDAVRSGILDVLLEQCPTKILLPNEEAETKGAEGAPGAVDLYRMIGLNDKEIQIIKTAKKKRQYYYKSILGRRLFELGLGDVALSFVAISSKEDLAEVKKLINEDAKNWPFKWLEMRGVNYEKYLEKI</sequence>
<dbReference type="SMART" id="SM00382">
    <property type="entry name" value="AAA"/>
    <property type="match status" value="1"/>
</dbReference>
<dbReference type="AlphaFoldDB" id="A0A5B9RW08"/>
<dbReference type="InterPro" id="IPR018145">
    <property type="entry name" value="CagE_TrbE_VirB_cntrl_dom"/>
</dbReference>
<evidence type="ECO:0000256" key="3">
    <source>
        <dbReference type="ARBA" id="ARBA00022840"/>
    </source>
</evidence>
<gene>
    <name evidence="5" type="ORF">D1092_09370</name>
</gene>
<comment type="similarity">
    <text evidence="1">Belongs to the TrbE/VirB4 family.</text>
</comment>
<dbReference type="GeneID" id="71062327"/>
<proteinExistence type="inferred from homology"/>
<dbReference type="SUPFAM" id="SSF52540">
    <property type="entry name" value="P-loop containing nucleoside triphosphate hydrolases"/>
    <property type="match status" value="1"/>
</dbReference>
<dbReference type="OrthoDB" id="9816422at2"/>
<evidence type="ECO:0000313" key="6">
    <source>
        <dbReference type="Proteomes" id="UP000321311"/>
    </source>
</evidence>
<dbReference type="KEGG" id="barn:D1092_09370"/>
<dbReference type="PANTHER" id="PTHR30121">
    <property type="entry name" value="UNCHARACTERIZED PROTEIN YJGR-RELATED"/>
    <property type="match status" value="1"/>
</dbReference>
<keyword evidence="3" id="KW-0067">ATP-binding</keyword>
<dbReference type="InterPro" id="IPR003593">
    <property type="entry name" value="AAA+_ATPase"/>
</dbReference>
<dbReference type="Proteomes" id="UP000321311">
    <property type="component" value="Plasmid pOE11-1"/>
</dbReference>
<dbReference type="InterPro" id="IPR051162">
    <property type="entry name" value="T4SS_component"/>
</dbReference>
<dbReference type="InterPro" id="IPR027417">
    <property type="entry name" value="P-loop_NTPase"/>
</dbReference>
<geneLocation type="plasmid" evidence="6">
    <name>poe11-1</name>
</geneLocation>
<evidence type="ECO:0000256" key="1">
    <source>
        <dbReference type="ARBA" id="ARBA00006512"/>
    </source>
</evidence>
<dbReference type="InterPro" id="IPR043964">
    <property type="entry name" value="P-loop_TraG"/>
</dbReference>
<feature type="domain" description="AAA+ ATPase" evidence="4">
    <location>
        <begin position="455"/>
        <end position="721"/>
    </location>
</feature>
<dbReference type="Pfam" id="PF19044">
    <property type="entry name" value="P-loop_TraG"/>
    <property type="match status" value="1"/>
</dbReference>
<protein>
    <submittedName>
        <fullName evidence="5">Transporter</fullName>
    </submittedName>
</protein>
<evidence type="ECO:0000313" key="5">
    <source>
        <dbReference type="EMBL" id="QEG79345.1"/>
    </source>
</evidence>
<dbReference type="EMBL" id="CP042965">
    <property type="protein sequence ID" value="QEG79345.1"/>
    <property type="molecule type" value="Genomic_DNA"/>
</dbReference>
<dbReference type="PANTHER" id="PTHR30121:SF12">
    <property type="entry name" value="TYPE IV SECRETION SYSTEM PROTEIN CAGE"/>
    <property type="match status" value="1"/>
</dbReference>
<keyword evidence="5" id="KW-0614">Plasmid</keyword>
<dbReference type="NCBIfam" id="NF010404">
    <property type="entry name" value="PRK13830.1"/>
    <property type="match status" value="1"/>
</dbReference>
<dbReference type="Gene3D" id="3.40.50.300">
    <property type="entry name" value="P-loop containing nucleotide triphosphate hydrolases"/>
    <property type="match status" value="2"/>
</dbReference>
<keyword evidence="2" id="KW-0547">Nucleotide-binding</keyword>
<name>A0A5B9RW08_9HYPH</name>
<dbReference type="GO" id="GO:0005524">
    <property type="term" value="F:ATP binding"/>
    <property type="evidence" value="ECO:0007669"/>
    <property type="project" value="UniProtKB-KW"/>
</dbReference>
<evidence type="ECO:0000256" key="2">
    <source>
        <dbReference type="ARBA" id="ARBA00022741"/>
    </source>
</evidence>
<evidence type="ECO:0000259" key="4">
    <source>
        <dbReference type="SMART" id="SM00382"/>
    </source>
</evidence>